<evidence type="ECO:0000259" key="10">
    <source>
        <dbReference type="PROSITE" id="PS50237"/>
    </source>
</evidence>
<feature type="compositionally biased region" description="Polar residues" evidence="8">
    <location>
        <begin position="2560"/>
        <end position="2579"/>
    </location>
</feature>
<dbReference type="InterPro" id="IPR035983">
    <property type="entry name" value="Hect_E3_ubiquitin_ligase"/>
</dbReference>
<keyword evidence="4" id="KW-0808">Transferase</keyword>
<evidence type="ECO:0000256" key="3">
    <source>
        <dbReference type="ARBA" id="ARBA00012485"/>
    </source>
</evidence>
<feature type="region of interest" description="Disordered" evidence="8">
    <location>
        <begin position="2327"/>
        <end position="2358"/>
    </location>
</feature>
<dbReference type="Pfam" id="PF06012">
    <property type="entry name" value="DUF908"/>
    <property type="match status" value="2"/>
</dbReference>
<dbReference type="InterPro" id="IPR050409">
    <property type="entry name" value="E3_ubiq-protein_ligase"/>
</dbReference>
<feature type="active site" description="Glycyl thioester intermediate" evidence="7">
    <location>
        <position position="3475"/>
    </location>
</feature>
<dbReference type="InterPro" id="IPR025527">
    <property type="entry name" value="HUWE1/Rev1_UBM"/>
</dbReference>
<dbReference type="SUPFAM" id="SSF48371">
    <property type="entry name" value="ARM repeat"/>
    <property type="match status" value="1"/>
</dbReference>
<dbReference type="Proteomes" id="UP001473302">
    <property type="component" value="Unassembled WGS sequence"/>
</dbReference>
<evidence type="ECO:0000256" key="8">
    <source>
        <dbReference type="SAM" id="MobiDB-lite"/>
    </source>
</evidence>
<protein>
    <recommendedName>
        <fullName evidence="3">HECT-type E3 ubiquitin transferase</fullName>
        <ecNumber evidence="3">2.3.2.26</ecNumber>
    </recommendedName>
</protein>
<dbReference type="CDD" id="cd00078">
    <property type="entry name" value="HECTc"/>
    <property type="match status" value="1"/>
</dbReference>
<feature type="compositionally biased region" description="Acidic residues" evidence="8">
    <location>
        <begin position="2023"/>
        <end position="2041"/>
    </location>
</feature>
<dbReference type="InterPro" id="IPR015940">
    <property type="entry name" value="UBA"/>
</dbReference>
<feature type="compositionally biased region" description="Low complexity" evidence="8">
    <location>
        <begin position="2118"/>
        <end position="2131"/>
    </location>
</feature>
<dbReference type="PANTHER" id="PTHR11254">
    <property type="entry name" value="HECT DOMAIN UBIQUITIN-PROTEIN LIGASE"/>
    <property type="match status" value="1"/>
</dbReference>
<evidence type="ECO:0000256" key="1">
    <source>
        <dbReference type="ARBA" id="ARBA00000885"/>
    </source>
</evidence>
<evidence type="ECO:0000256" key="4">
    <source>
        <dbReference type="ARBA" id="ARBA00022679"/>
    </source>
</evidence>
<dbReference type="Pfam" id="PF00632">
    <property type="entry name" value="HECT"/>
    <property type="match status" value="1"/>
</dbReference>
<feature type="region of interest" description="Disordered" evidence="8">
    <location>
        <begin position="2548"/>
        <end position="2580"/>
    </location>
</feature>
<feature type="compositionally biased region" description="Acidic residues" evidence="8">
    <location>
        <begin position="1288"/>
        <end position="1323"/>
    </location>
</feature>
<feature type="region of interest" description="Disordered" evidence="8">
    <location>
        <begin position="1284"/>
        <end position="1329"/>
    </location>
</feature>
<comment type="pathway">
    <text evidence="2">Protein modification; protein ubiquitination.</text>
</comment>
<evidence type="ECO:0000256" key="6">
    <source>
        <dbReference type="ARBA" id="ARBA00034494"/>
    </source>
</evidence>
<organism evidence="11 12">
    <name type="scientific">Mucor flavus</name>
    <dbReference type="NCBI Taxonomy" id="439312"/>
    <lineage>
        <taxon>Eukaryota</taxon>
        <taxon>Fungi</taxon>
        <taxon>Fungi incertae sedis</taxon>
        <taxon>Mucoromycota</taxon>
        <taxon>Mucoromycotina</taxon>
        <taxon>Mucoromycetes</taxon>
        <taxon>Mucorales</taxon>
        <taxon>Mucorineae</taxon>
        <taxon>Mucoraceae</taxon>
        <taxon>Mucor</taxon>
    </lineage>
</organism>
<feature type="compositionally biased region" description="Polar residues" evidence="8">
    <location>
        <begin position="2345"/>
        <end position="2358"/>
    </location>
</feature>
<feature type="compositionally biased region" description="Basic and acidic residues" evidence="8">
    <location>
        <begin position="2132"/>
        <end position="2143"/>
    </location>
</feature>
<accession>A0ABP9ZAZ1</accession>
<dbReference type="Gene3D" id="3.30.2410.10">
    <property type="entry name" value="Hect, E3 ligase catalytic domain"/>
    <property type="match status" value="1"/>
</dbReference>
<dbReference type="EMBL" id="BAABUK010000031">
    <property type="protein sequence ID" value="GAA5816280.1"/>
    <property type="molecule type" value="Genomic_DNA"/>
</dbReference>
<dbReference type="InterPro" id="IPR000569">
    <property type="entry name" value="HECT_dom"/>
</dbReference>
<feature type="compositionally biased region" description="Acidic residues" evidence="8">
    <location>
        <begin position="2096"/>
        <end position="2108"/>
    </location>
</feature>
<dbReference type="PROSITE" id="PS50237">
    <property type="entry name" value="HECT"/>
    <property type="match status" value="1"/>
</dbReference>
<evidence type="ECO:0000256" key="5">
    <source>
        <dbReference type="ARBA" id="ARBA00022786"/>
    </source>
</evidence>
<feature type="region of interest" description="Disordered" evidence="8">
    <location>
        <begin position="2188"/>
        <end position="2212"/>
    </location>
</feature>
<feature type="region of interest" description="Disordered" evidence="8">
    <location>
        <begin position="2867"/>
        <end position="2886"/>
    </location>
</feature>
<feature type="domain" description="UBA" evidence="9">
    <location>
        <begin position="1117"/>
        <end position="1158"/>
    </location>
</feature>
<evidence type="ECO:0000256" key="2">
    <source>
        <dbReference type="ARBA" id="ARBA00004906"/>
    </source>
</evidence>
<dbReference type="SUPFAM" id="SSF56204">
    <property type="entry name" value="Hect, E3 ligase catalytic domain"/>
    <property type="match status" value="1"/>
</dbReference>
<feature type="region of interest" description="Disordered" evidence="8">
    <location>
        <begin position="1669"/>
        <end position="1701"/>
    </location>
</feature>
<dbReference type="Gene3D" id="3.30.2160.10">
    <property type="entry name" value="Hect, E3 ligase catalytic domain"/>
    <property type="match status" value="1"/>
</dbReference>
<feature type="region of interest" description="Disordered" evidence="8">
    <location>
        <begin position="2011"/>
        <end position="2143"/>
    </location>
</feature>
<feature type="compositionally biased region" description="Basic and acidic residues" evidence="8">
    <location>
        <begin position="2867"/>
        <end position="2878"/>
    </location>
</feature>
<dbReference type="InterPro" id="IPR016024">
    <property type="entry name" value="ARM-type_fold"/>
</dbReference>
<dbReference type="Pfam" id="PF14377">
    <property type="entry name" value="UBM"/>
    <property type="match status" value="2"/>
</dbReference>
<comment type="similarity">
    <text evidence="6">Belongs to the UPL family. TOM1/PTR1 subfamily.</text>
</comment>
<evidence type="ECO:0000259" key="9">
    <source>
        <dbReference type="PROSITE" id="PS50030"/>
    </source>
</evidence>
<feature type="domain" description="HECT" evidence="10">
    <location>
        <begin position="3172"/>
        <end position="3508"/>
    </location>
</feature>
<sequence>MFSKNERVILKHNLKPSGLATIVEHLLNDEQDQIKIWANMKDWNYPRGDLFQFVGVLNRFDAILETTCQEYELDKHIQKKPFQVEIKQTLLAIMNLSKLLFEHCTNRNLYNSYEHLNNLLNTTDIDILESVLRLMSKPAQRVNNPKAVQSSFIAPQDKVTELARGGNITDLMADTVDVNKEINKVSMSFYRTEGDEGLEIISFRADQSMTDQDLFWKTVNEHDIPEEYHFELLNRIRIANHTTQVSVKRQLLIIRFIAIVIMAHTMSETIAQNRVFIYEPHLVPQIAHLVSYDTHVPIDIQTYALYALDGIARHRTKVTEVLTAFNASVNHGVLLHILRQFSQGTTVYTVDFMDAFFNLLTFLFQTQAGGQMLMSAGIMSTLIQIMDNVKTKTGIHIKVLIKVVGLLDTIMNNVNTSFSSFCSENGLSSLLKVIETQVDQCIAIQHIDNYDSLTLVKNTLRFLIRMMESSDTTDGLRNLIESSIPHTIKKVLHHHKLFGSSVFSLVVNVTTTFIHNEPTSLSVLQEIKLPQTFLNTFLVYDEPDCEVLMASVHAFGAICLNSAGLQMFNEAKPLPHFFELMTKPSFVTNPVEVGGVTALGTTMDELIRHHPKLKAEVFMCANQLLLNVIKVGNSEQGKPLNNSHQLAYERQEDEKTECLLLGHVDLVARFLEGFLRNTDNIKEFVNYNGPDLLLSYYALPMLPYNFSVTNAFDSLSFVFRLISDVSPMPFAKLITQRVYDASRFIFSDELDHDKSSVFEYTNVDGRNQELLKKGNDLFRKCSVLFGYIGLLSTVFANAILTNSKNAVKFVEWSIETDENSSNLVLLLGSIHRTMVWQNILLRESVPKAWYNTSTQASEDTSVDLKDPRVINVRRFKLLLSEIPPALMPVLQGIIKVSVNRRSVSSTMLSLSQRSEKVAYNIAEVFDDNLQYMRDNSPICKYDYYASMFSMISMLLLDDRSRTALETPVAVAFEQKGNIDFLVNNLLQKFWKAAETQIEQDNQCEDGSQLQRINTCIELLLAIVHHLGSSKLFHNSPHTAILMNLHPDDDFGSSMRLNPQHWMATMQLKFSAIYKYLESPLLHKFSRHVLHSLLRCVTQNMKNEEERPVARHVMRGNTIEYEANRIALIEMGFDPALVDSALTRFEGNGLSSLDYLFSRRLVEHPESDGPPHLQISPNLLTSQPLTEQEFNAGVRILVNMWYDPDLATNVLRTSNDMVEATQTLLGYDRLPSRNSSAVDASRTIESGNAESITGTQVANTENTTSDNADAVNTTSENANAVNTMAEDTNTNEEEDEDDDQYEDIESEEEAEEVMFVDDSSVDSSEDTKNNYGEKKLSETIKDLEAIRKEMRSVIPPILARLVDKRSDIDFEVHDLMVALCCGDPLRLAENTKQTMQLFFGENEKAETKDKRSLFESSINKIRIFALMLREPAIQDVMSLLITTMSKFMDWFDFLDLIVTYPEFPDPKWLTTLFLILEVGLAQADEPKQEPYPTIECVTTDKNGLHDRPVTPTIVTPENRTTLMNYCINLLNMETLSQDNLISTLRIIVRLTKHHAAAAQFVALGGLEPLFKRPSKSFEAIKIQQAYIIMILRHIIEDKSVLMNCMREWLSFWFTAPPSRYLDVSAYIKNNNSMALRDPETFLQVSSQLCRLSNFKSGNIKTIQYIGLQQRSSEENSDSSDEQAQRQEEEKTDTVDTQVISTDNDDGDRYNSSVVVHFVLNQLVQVQSQKEESNIKIGYTGFLLQCLLELISSYPSCKHDIIVFNNNQSLQATDGAVSNHARIRQSILFTLVNKLLPYNAINPTTDQERKRQCISMWVASLLVAMCYDTTYFSNSEQKAQEISEEKLTEIRKHVLDVVYRSFKDTLQPNNSSSTSAKYIRYFALAELCHRILNARPVSISPAAAAAAQNSNKDTVLVVAKLMLEKKFVPVLIAVVSDVDVNFPHAKMILNSILRPLEQLTKLSIRIDRTSFEEEVEEEERKLETEGLDDDDIYLSMDMDEENDAAQEEVSDLYRNSSLAMYDGTVLEEESTDESSEEEEEDLEMASSGEEVIDEDSEDDGGSTTGSYVTVDSEEEEANTAEDIGGLMRDHGFHHSGVDEDSDGASDDGSDSDGSNETGMSYSSSSYESSNESLNSDRSDSIHSDDSREMAWHLEDINDESGFMSRNAHDDGRPGRHHHHARQIIQAEIMTDSDDDMDVDQSDLDEDQDSDDLDQDEMDDVERNLELFARGSPLGDGVHIINPTIRGSVNNATGNSSGVGRSFDRDNIILHPLLRSAANPNVTTSADGSFTPETAILSGANSNHLQAYEDIIGGSAVRILENLLSQQHQRNNATSADAHNAQRPARSQPVTTSTDEDTSLNQENKDTLNLLQEFQPMQSADRWIQEVQMVYISSVASAKAAKLTHTLMARLIKIAKEEQEKQILPENGEGNNATMDTAAPASESEYMELDGSDNEVLSLASDDEVILSLQAEDEPEQQERVVVTINGEEVDITGTGIDAEFLEALPDDLRAEVLSQQMAERRSSIQSMEDDTISPEFLDALPPEIREEVIRQESMERNRRQARQQSTEPTEPNNTEDATSRNLPVAINVTDLGGVEMHPNLGLAGRRLFDFNPMSGPNPRESTNASTWRIGRSSENNAASFGNNSSRKAVLHRDAIRIVDRSQLATLTRLLFVPQSISKALLNRLLLNLCENSKTRGDLLSLLVCILQDGSSDLASVDRSFTQLSILTPGKQHQTSAGSEDVVVPDQPMTEEPSIVKLDENAPNLITQRCLDILYYVVTGNDRSLAYFLTENDSFGHLKRRNSIGRKSKIKDKSGTVLKYPILVLIGLLDRPAFFNNTALMGQLMNLLATMCRPFPSLVKKYKEKMDSLKKDDNDVESTEKQHHHAPKPPTIPEEYLAKIVDVLSVGECSSYTFQFTLSVLSYLSALDGALDTIIERLISTANSSAKQIIIDLQELFLILEKYKTGTELQASALAQFSAVTSHQTKLLRVLKAMDYMYTRKRNVSSNNGKPEENEKQVLEIYNKLDFLPLWKMLGACLKVVQDRKDLINVATVLLPLVESFMAVSKYSTNKGYTVSTNKPDSNGKPSTEDFFFEFTEEHKKILNIMVRNNPSLMSGSFSLLVHNPKILEFDNKRSYFVQQLHKRTEPREHHPPLQLNVRRALVFEDTYRQLQGRTGKEIKYGKLNVHFQNEEGVDAGGVAREWFSVLARQMFDPNYALFITSAADKLTYQPNRASRINPDHLSFFKCVGRIIGKAIHDGRLLDAYFTRSFYKLMLGRSVDYRDVEAVDPAYYKSLVWILENDITDIIDLTFSVETDDFGTTDIVDLKPNGRNIQVTEANKHEYVTLITEHKLYLTIKEQVNAFLEGFHDIIPAQLIQIFNEQELELLISGLPDIDIDEWKANTVYEGYTLSSPQIQWFWRAVRSFSQEERAKLLQFATGTSKVPLEGFSELQGSNGVQKFQIHKEFGDANRLPSAHTCFNQIDLPQYLSYEDLRSNLFKAISECSTGFAFQ</sequence>
<keyword evidence="5 7" id="KW-0833">Ubl conjugation pathway</keyword>
<feature type="compositionally biased region" description="Acidic residues" evidence="8">
    <location>
        <begin position="2048"/>
        <end position="2058"/>
    </location>
</feature>
<name>A0ABP9ZAZ1_9FUNG</name>
<reference evidence="11 12" key="1">
    <citation type="submission" date="2024-04" db="EMBL/GenBank/DDBJ databases">
        <title>genome sequences of Mucor flavus KT1a and Helicostylum pulchrum KT1b strains isolated from the surface of a dry-aged beef.</title>
        <authorList>
            <person name="Toyotome T."/>
            <person name="Hosono M."/>
            <person name="Torimaru M."/>
            <person name="Fukuda K."/>
            <person name="Mikami N."/>
        </authorList>
    </citation>
    <scope>NUCLEOTIDE SEQUENCE [LARGE SCALE GENOMIC DNA]</scope>
    <source>
        <strain evidence="11 12">KT1a</strain>
    </source>
</reference>
<keyword evidence="12" id="KW-1185">Reference proteome</keyword>
<feature type="compositionally biased region" description="Basic and acidic residues" evidence="8">
    <location>
        <begin position="2085"/>
        <end position="2095"/>
    </location>
</feature>
<evidence type="ECO:0000313" key="11">
    <source>
        <dbReference type="EMBL" id="GAA5816280.1"/>
    </source>
</evidence>
<proteinExistence type="inferred from homology"/>
<dbReference type="InterPro" id="IPR010314">
    <property type="entry name" value="E3_Ub_ligase_DUF913"/>
</dbReference>
<evidence type="ECO:0000256" key="7">
    <source>
        <dbReference type="PROSITE-ProRule" id="PRU00104"/>
    </source>
</evidence>
<dbReference type="EC" id="2.3.2.26" evidence="3"/>
<dbReference type="PROSITE" id="PS50030">
    <property type="entry name" value="UBA"/>
    <property type="match status" value="1"/>
</dbReference>
<dbReference type="PANTHER" id="PTHR11254:SF67">
    <property type="entry name" value="E3 UBIQUITIN-PROTEIN LIGASE HUWE1"/>
    <property type="match status" value="1"/>
</dbReference>
<evidence type="ECO:0000313" key="12">
    <source>
        <dbReference type="Proteomes" id="UP001473302"/>
    </source>
</evidence>
<dbReference type="SMART" id="SM00119">
    <property type="entry name" value="HECTc"/>
    <property type="match status" value="1"/>
</dbReference>
<comment type="catalytic activity">
    <reaction evidence="1">
        <text>S-ubiquitinyl-[E2 ubiquitin-conjugating enzyme]-L-cysteine + [acceptor protein]-L-lysine = [E2 ubiquitin-conjugating enzyme]-L-cysteine + N(6)-ubiquitinyl-[acceptor protein]-L-lysine.</text>
        <dbReference type="EC" id="2.3.2.26"/>
    </reaction>
</comment>
<dbReference type="Gene3D" id="3.90.1750.10">
    <property type="entry name" value="Hect, E3 ligase catalytic domains"/>
    <property type="match status" value="1"/>
</dbReference>
<feature type="compositionally biased region" description="Basic and acidic residues" evidence="8">
    <location>
        <begin position="1681"/>
        <end position="1692"/>
    </location>
</feature>
<dbReference type="InterPro" id="IPR010309">
    <property type="entry name" value="E3_Ub_ligase_DUF908"/>
</dbReference>
<gene>
    <name evidence="11" type="ORF">MFLAVUS_009806</name>
</gene>
<comment type="caution">
    <text evidence="11">The sequence shown here is derived from an EMBL/GenBank/DDBJ whole genome shotgun (WGS) entry which is preliminary data.</text>
</comment>
<dbReference type="Pfam" id="PF06025">
    <property type="entry name" value="DUF913"/>
    <property type="match status" value="2"/>
</dbReference>